<evidence type="ECO:0000313" key="2">
    <source>
        <dbReference type="EMBL" id="NMO15596.1"/>
    </source>
</evidence>
<dbReference type="EMBL" id="JABBJJ010000043">
    <property type="protein sequence ID" value="NMO15596.1"/>
    <property type="molecule type" value="Genomic_DNA"/>
</dbReference>
<reference evidence="2 3" key="1">
    <citation type="submission" date="2020-04" db="EMBL/GenBank/DDBJ databases">
        <title>Draft genome of Pyxidicoccus fallax type strain.</title>
        <authorList>
            <person name="Whitworth D.E."/>
        </authorList>
    </citation>
    <scope>NUCLEOTIDE SEQUENCE [LARGE SCALE GENOMIC DNA]</scope>
    <source>
        <strain evidence="2 3">DSM 14698</strain>
    </source>
</reference>
<evidence type="ECO:0000256" key="1">
    <source>
        <dbReference type="SAM" id="SignalP"/>
    </source>
</evidence>
<evidence type="ECO:0000313" key="3">
    <source>
        <dbReference type="Proteomes" id="UP000518300"/>
    </source>
</evidence>
<organism evidence="2 3">
    <name type="scientific">Pyxidicoccus fallax</name>
    <dbReference type="NCBI Taxonomy" id="394095"/>
    <lineage>
        <taxon>Bacteria</taxon>
        <taxon>Pseudomonadati</taxon>
        <taxon>Myxococcota</taxon>
        <taxon>Myxococcia</taxon>
        <taxon>Myxococcales</taxon>
        <taxon>Cystobacterineae</taxon>
        <taxon>Myxococcaceae</taxon>
        <taxon>Pyxidicoccus</taxon>
    </lineage>
</organism>
<proteinExistence type="predicted"/>
<dbReference type="AlphaFoldDB" id="A0A848LAS5"/>
<protein>
    <recommendedName>
        <fullName evidence="4">Lipoprotein</fullName>
    </recommendedName>
</protein>
<name>A0A848LAS5_9BACT</name>
<dbReference type="Proteomes" id="UP000518300">
    <property type="component" value="Unassembled WGS sequence"/>
</dbReference>
<keyword evidence="1" id="KW-0732">Signal</keyword>
<sequence>MSMRSSLVVAVLGLSVSSVAVAQTSNRGFVDIASYLTSEADITAWYTLRSNLTQNFDDICGDTFCEGDYSNIQSLRFRCSVNQRSGNIGQCVWVFAASNEEVNYFTGAITVETQSFTCPIAVAPGTSVSAFLSALSGPSPLYATVPGTGQTVYDNLIGCL</sequence>
<feature type="chain" id="PRO_5032533926" description="Lipoprotein" evidence="1">
    <location>
        <begin position="23"/>
        <end position="160"/>
    </location>
</feature>
<evidence type="ECO:0008006" key="4">
    <source>
        <dbReference type="Google" id="ProtNLM"/>
    </source>
</evidence>
<comment type="caution">
    <text evidence="2">The sequence shown here is derived from an EMBL/GenBank/DDBJ whole genome shotgun (WGS) entry which is preliminary data.</text>
</comment>
<feature type="signal peptide" evidence="1">
    <location>
        <begin position="1"/>
        <end position="22"/>
    </location>
</feature>
<accession>A0A848LAS5</accession>
<keyword evidence="3" id="KW-1185">Reference proteome</keyword>
<gene>
    <name evidence="2" type="ORF">HG543_12145</name>
</gene>